<protein>
    <submittedName>
        <fullName evidence="3">Sugar ABC transporter substrate-binding protein</fullName>
    </submittedName>
</protein>
<name>A0A6N7W403_9ACTO</name>
<dbReference type="PANTHER" id="PTHR43649:SF13">
    <property type="entry name" value="CARBOHYDRATE ABC TRANSPORTER SUBSTRATE-BINDING PROTEIN"/>
    <property type="match status" value="1"/>
</dbReference>
<evidence type="ECO:0000313" key="3">
    <source>
        <dbReference type="EMBL" id="MSS83182.1"/>
    </source>
</evidence>
<organism evidence="3 4">
    <name type="scientific">Scrofimicrobium canadense</name>
    <dbReference type="NCBI Taxonomy" id="2652290"/>
    <lineage>
        <taxon>Bacteria</taxon>
        <taxon>Bacillati</taxon>
        <taxon>Actinomycetota</taxon>
        <taxon>Actinomycetes</taxon>
        <taxon>Actinomycetales</taxon>
        <taxon>Actinomycetaceae</taxon>
        <taxon>Scrofimicrobium</taxon>
    </lineage>
</organism>
<keyword evidence="2" id="KW-0732">Signal</keyword>
<feature type="chain" id="PRO_5038897272" evidence="2">
    <location>
        <begin position="16"/>
        <end position="438"/>
    </location>
</feature>
<dbReference type="Pfam" id="PF01547">
    <property type="entry name" value="SBP_bac_1"/>
    <property type="match status" value="1"/>
</dbReference>
<feature type="compositionally biased region" description="Low complexity" evidence="1">
    <location>
        <begin position="25"/>
        <end position="44"/>
    </location>
</feature>
<evidence type="ECO:0000313" key="4">
    <source>
        <dbReference type="Proteomes" id="UP000470875"/>
    </source>
</evidence>
<dbReference type="Gene3D" id="3.40.190.10">
    <property type="entry name" value="Periplasmic binding protein-like II"/>
    <property type="match status" value="2"/>
</dbReference>
<feature type="region of interest" description="Disordered" evidence="1">
    <location>
        <begin position="16"/>
        <end position="46"/>
    </location>
</feature>
<accession>A0A6N7W403</accession>
<dbReference type="CDD" id="cd13585">
    <property type="entry name" value="PBP2_TMBP_like"/>
    <property type="match status" value="1"/>
</dbReference>
<dbReference type="PROSITE" id="PS51257">
    <property type="entry name" value="PROKAR_LIPOPROTEIN"/>
    <property type="match status" value="1"/>
</dbReference>
<reference evidence="3 4" key="1">
    <citation type="submission" date="2019-08" db="EMBL/GenBank/DDBJ databases">
        <title>In-depth cultivation of the pig gut microbiome towards novel bacterial diversity and tailored functional studies.</title>
        <authorList>
            <person name="Wylensek D."/>
            <person name="Hitch T.C.A."/>
            <person name="Clavel T."/>
        </authorList>
    </citation>
    <scope>NUCLEOTIDE SEQUENCE [LARGE SCALE GENOMIC DNA]</scope>
    <source>
        <strain evidence="3 4">WB03_NA08</strain>
    </source>
</reference>
<dbReference type="EMBL" id="VULO01000001">
    <property type="protein sequence ID" value="MSS83182.1"/>
    <property type="molecule type" value="Genomic_DNA"/>
</dbReference>
<gene>
    <name evidence="3" type="ORF">FYJ24_00035</name>
</gene>
<comment type="caution">
    <text evidence="3">The sequence shown here is derived from an EMBL/GenBank/DDBJ whole genome shotgun (WGS) entry which is preliminary data.</text>
</comment>
<evidence type="ECO:0000256" key="1">
    <source>
        <dbReference type="SAM" id="MobiDB-lite"/>
    </source>
</evidence>
<dbReference type="AlphaFoldDB" id="A0A6N7W403"/>
<dbReference type="Proteomes" id="UP000470875">
    <property type="component" value="Unassembled WGS sequence"/>
</dbReference>
<feature type="signal peptide" evidence="2">
    <location>
        <begin position="1"/>
        <end position="15"/>
    </location>
</feature>
<proteinExistence type="predicted"/>
<evidence type="ECO:0000256" key="2">
    <source>
        <dbReference type="SAM" id="SignalP"/>
    </source>
</evidence>
<dbReference type="PANTHER" id="PTHR43649">
    <property type="entry name" value="ARABINOSE-BINDING PROTEIN-RELATED"/>
    <property type="match status" value="1"/>
</dbReference>
<dbReference type="SUPFAM" id="SSF53850">
    <property type="entry name" value="Periplasmic binding protein-like II"/>
    <property type="match status" value="1"/>
</dbReference>
<sequence length="438" mass="46642">MKLMLVAGATATALAGCGGSNTPASGSDSTSEGSSTSSSELTSGPIEIWYSTNEQEIEWGEKVVEAWNAEHPDEQVTAQTIPAGSSSEDVISASIAAGNTPCLVYNTAPSAVPDFQKAGGLVNLSTTFEDGNEFIQARSGSAAEGFKSADGDYYQLPWKTNPFMLYYNKDAFTKAGLDAENPKLETYADFLAAAKAIKDSGAADYAIYPPSTSDYTNVNFDFYPFFLANSGGTQFISDGKAAFTDEAGMQTLEFWQQIYADGYSSAEAYSGDMWAGPFADGIAAMGVAGPWGKAQFDGKVNFGVTTIPTEDGKAADATYTFADSKNIGMYTSCENLQTAWDFLKYSVNDENDLSLLEITGQFPNRSNVTELAASFLDENPFYTPFAEAVPLAVDVPEVEGLAEKMQIFRDAWSSVIQSGSGDISTTFNEAAEKIDALG</sequence>
<dbReference type="InterPro" id="IPR050490">
    <property type="entry name" value="Bact_solute-bd_prot1"/>
</dbReference>
<dbReference type="InterPro" id="IPR006059">
    <property type="entry name" value="SBP"/>
</dbReference>
<keyword evidence="4" id="KW-1185">Reference proteome</keyword>